<dbReference type="EMBL" id="DS232186">
    <property type="protein sequence ID" value="EDS36997.1"/>
    <property type="molecule type" value="Genomic_DNA"/>
</dbReference>
<dbReference type="VEuPathDB" id="VectorBase:CPIJ012194"/>
<dbReference type="EnsemblMetazoa" id="CPIJ012194-RA">
    <property type="protein sequence ID" value="CPIJ012194-PA"/>
    <property type="gene ID" value="CPIJ012194"/>
</dbReference>
<dbReference type="InParanoid" id="B0WYC0"/>
<evidence type="ECO:0000313" key="2">
    <source>
        <dbReference type="EnsemblMetazoa" id="CPIJ012194-PA"/>
    </source>
</evidence>
<dbReference type="KEGG" id="cqu:CpipJ_CPIJ012194"/>
<organism>
    <name type="scientific">Culex quinquefasciatus</name>
    <name type="common">Southern house mosquito</name>
    <name type="synonym">Culex pungens</name>
    <dbReference type="NCBI Taxonomy" id="7176"/>
    <lineage>
        <taxon>Eukaryota</taxon>
        <taxon>Metazoa</taxon>
        <taxon>Ecdysozoa</taxon>
        <taxon>Arthropoda</taxon>
        <taxon>Hexapoda</taxon>
        <taxon>Insecta</taxon>
        <taxon>Pterygota</taxon>
        <taxon>Neoptera</taxon>
        <taxon>Endopterygota</taxon>
        <taxon>Diptera</taxon>
        <taxon>Nematocera</taxon>
        <taxon>Culicoidea</taxon>
        <taxon>Culicidae</taxon>
        <taxon>Culicinae</taxon>
        <taxon>Culicini</taxon>
        <taxon>Culex</taxon>
        <taxon>Culex</taxon>
    </lineage>
</organism>
<dbReference type="AlphaFoldDB" id="B0WYC0"/>
<reference evidence="1" key="1">
    <citation type="submission" date="2007-03" db="EMBL/GenBank/DDBJ databases">
        <title>Annotation of Culex pipiens quinquefasciatus.</title>
        <authorList>
            <consortium name="The Broad Institute Genome Sequencing Platform"/>
            <person name="Atkinson P.W."/>
            <person name="Hemingway J."/>
            <person name="Christensen B.M."/>
            <person name="Higgs S."/>
            <person name="Kodira C."/>
            <person name="Hannick L."/>
            <person name="Megy K."/>
            <person name="O'Leary S."/>
            <person name="Pearson M."/>
            <person name="Haas B.J."/>
            <person name="Mauceli E."/>
            <person name="Wortman J.R."/>
            <person name="Lee N.H."/>
            <person name="Guigo R."/>
            <person name="Stanke M."/>
            <person name="Alvarado L."/>
            <person name="Amedeo P."/>
            <person name="Antoine C.H."/>
            <person name="Arensburger P."/>
            <person name="Bidwell S.L."/>
            <person name="Crawford M."/>
            <person name="Camaro F."/>
            <person name="Devon K."/>
            <person name="Engels R."/>
            <person name="Hammond M."/>
            <person name="Howarth C."/>
            <person name="Koehrsen M."/>
            <person name="Lawson D."/>
            <person name="Montgomery P."/>
            <person name="Nene V."/>
            <person name="Nusbaum C."/>
            <person name="Puiu D."/>
            <person name="Romero-Severson J."/>
            <person name="Severson D.W."/>
            <person name="Shumway M."/>
            <person name="Sisk P."/>
            <person name="Stolte C."/>
            <person name="Zeng Q."/>
            <person name="Eisenstadt E."/>
            <person name="Fraser-Liggett C."/>
            <person name="Strausberg R."/>
            <person name="Galagan J."/>
            <person name="Birren B."/>
            <person name="Collins F.H."/>
        </authorList>
    </citation>
    <scope>NUCLEOTIDE SEQUENCE [LARGE SCALE GENOMIC DNA]</scope>
    <source>
        <strain evidence="1">JHB</strain>
    </source>
</reference>
<dbReference type="Proteomes" id="UP000002320">
    <property type="component" value="Unassembled WGS sequence"/>
</dbReference>
<keyword evidence="3" id="KW-1185">Reference proteome</keyword>
<name>B0WYC0_CULQU</name>
<sequence>MVGYWYTGPVEAVPAGAVPGAPNLLRAGSDGAQNHHRLNVQ</sequence>
<reference evidence="2" key="2">
    <citation type="submission" date="2020-05" db="UniProtKB">
        <authorList>
            <consortium name="EnsemblMetazoa"/>
        </authorList>
    </citation>
    <scope>IDENTIFICATION</scope>
    <source>
        <strain evidence="2">JHB</strain>
    </source>
</reference>
<gene>
    <name evidence="2" type="primary">6044967</name>
    <name evidence="1" type="ORF">CpipJ_CPIJ012194</name>
</gene>
<accession>B0WYC0</accession>
<proteinExistence type="predicted"/>
<protein>
    <submittedName>
        <fullName evidence="1 2">Cbl-d</fullName>
    </submittedName>
</protein>
<evidence type="ECO:0000313" key="1">
    <source>
        <dbReference type="EMBL" id="EDS36997.1"/>
    </source>
</evidence>
<dbReference type="HOGENOM" id="CLU_3280032_0_0_1"/>
<evidence type="ECO:0000313" key="3">
    <source>
        <dbReference type="Proteomes" id="UP000002320"/>
    </source>
</evidence>